<dbReference type="RefSeq" id="WP_344600777.1">
    <property type="nucleotide sequence ID" value="NZ_BAAAHE010000004.1"/>
</dbReference>
<dbReference type="EMBL" id="BAAAHE010000004">
    <property type="protein sequence ID" value="GAA0604403.1"/>
    <property type="molecule type" value="Genomic_DNA"/>
</dbReference>
<dbReference type="PANTHER" id="PTHR47197:SF3">
    <property type="entry name" value="DIHYDRO-HEME D1 DEHYDROGENASE"/>
    <property type="match status" value="1"/>
</dbReference>
<protein>
    <submittedName>
        <fullName evidence="1">Uncharacterized protein</fullName>
    </submittedName>
</protein>
<organism evidence="1 2">
    <name type="scientific">Sporichthya brevicatena</name>
    <dbReference type="NCBI Taxonomy" id="171442"/>
    <lineage>
        <taxon>Bacteria</taxon>
        <taxon>Bacillati</taxon>
        <taxon>Actinomycetota</taxon>
        <taxon>Actinomycetes</taxon>
        <taxon>Sporichthyales</taxon>
        <taxon>Sporichthyaceae</taxon>
        <taxon>Sporichthya</taxon>
    </lineage>
</organism>
<dbReference type="Proteomes" id="UP001500957">
    <property type="component" value="Unassembled WGS sequence"/>
</dbReference>
<accession>A0ABN1G5E6</accession>
<dbReference type="InterPro" id="IPR015943">
    <property type="entry name" value="WD40/YVTN_repeat-like_dom_sf"/>
</dbReference>
<gene>
    <name evidence="1" type="ORF">GCM10009547_02690</name>
</gene>
<keyword evidence="2" id="KW-1185">Reference proteome</keyword>
<evidence type="ECO:0000313" key="2">
    <source>
        <dbReference type="Proteomes" id="UP001500957"/>
    </source>
</evidence>
<comment type="caution">
    <text evidence="1">The sequence shown here is derived from an EMBL/GenBank/DDBJ whole genome shotgun (WGS) entry which is preliminary data.</text>
</comment>
<dbReference type="InterPro" id="IPR008972">
    <property type="entry name" value="Cupredoxin"/>
</dbReference>
<dbReference type="InterPro" id="IPR011045">
    <property type="entry name" value="N2O_reductase_N"/>
</dbReference>
<sequence length="775" mass="82225">MTMIGVAPGAVASTDESPVAAAPAAAPVAAPPVAFGPQPALFTLRDDQGKWFDTGTDIFGTQSLAVAEMPTLNPAGVLGNSVGDIVGNTASVIGKGALSGADLAEVMNLDMAEQVHSVRADGANSPTYADLGVDVTKLLNLDTVRKTAAQLLPANDARLGELDVLIKEFVAEASAAPADKPLDMMKSPAGSKLMNLTKGIRAADAALLPVTINFNVGAENTDTAHMASAIIWPDGASGMPFDQAGAWIGDRTVELTQPGLYAFACKVHPYMLGAVAVDDPLTPGVDFGNKLHIKSRGMNVPSYANIVWQLVQKFFVITNPGNWQHYSDAEATIWDPGFAPAPLLTFDSSGSPQLVMLETYMKDLFSLPSTLKKAGTKPATPGVGEVWFDTQMERYAGKTKSGAATLLNAETWTIDRKIAAPEINMNNPHNMWTDKNEKYLYQTEWFSNMLDVFDKATGKLIRRIEVGPGPTHVMSRTDTDQLHVALGGGGAVMEIAPGGTRIDRRLPVGSPDELVAHPHAHWMSGDAKWMATPNVNLYNASLVDIKKGTFVHKQTGEFPIATGMNPTGTKSYMADFLGASISCISHTKAACIADDGSKVDYKKIDLWEEYDPYSGPAGNWGGLGIQIAVAPDNSGIINANTLTSNLTILDPKTDKIVAWLPCHAGCHGVNFGAKKGGGYYGYVTSKFANVIDVIDIDPNGDGSPADAAVVGTLLADSTSATQMDDTVSEFNGFGGQGVLPVPLAYEGWVQRVPKNATNKQLTCKQRNPVKYKSKC</sequence>
<dbReference type="InterPro" id="IPR051200">
    <property type="entry name" value="Host-pathogen_enzymatic-act"/>
</dbReference>
<reference evidence="1 2" key="1">
    <citation type="journal article" date="2019" name="Int. J. Syst. Evol. Microbiol.">
        <title>The Global Catalogue of Microorganisms (GCM) 10K type strain sequencing project: providing services to taxonomists for standard genome sequencing and annotation.</title>
        <authorList>
            <consortium name="The Broad Institute Genomics Platform"/>
            <consortium name="The Broad Institute Genome Sequencing Center for Infectious Disease"/>
            <person name="Wu L."/>
            <person name="Ma J."/>
        </authorList>
    </citation>
    <scope>NUCLEOTIDE SEQUENCE [LARGE SCALE GENOMIC DNA]</scope>
    <source>
        <strain evidence="1 2">JCM 10671</strain>
    </source>
</reference>
<proteinExistence type="predicted"/>
<dbReference type="Gene3D" id="2.130.10.10">
    <property type="entry name" value="YVTN repeat-like/Quinoprotein amine dehydrogenase"/>
    <property type="match status" value="1"/>
</dbReference>
<evidence type="ECO:0000313" key="1">
    <source>
        <dbReference type="EMBL" id="GAA0604403.1"/>
    </source>
</evidence>
<name>A0ABN1G5E6_9ACTN</name>
<dbReference type="SUPFAM" id="SSF49503">
    <property type="entry name" value="Cupredoxins"/>
    <property type="match status" value="1"/>
</dbReference>
<dbReference type="PANTHER" id="PTHR47197">
    <property type="entry name" value="PROTEIN NIRF"/>
    <property type="match status" value="1"/>
</dbReference>
<dbReference type="SUPFAM" id="SSF50974">
    <property type="entry name" value="Nitrous oxide reductase, N-terminal domain"/>
    <property type="match status" value="2"/>
</dbReference>